<dbReference type="PANTHER" id="PTHR24320">
    <property type="entry name" value="RETINOL DEHYDROGENASE"/>
    <property type="match status" value="1"/>
</dbReference>
<evidence type="ECO:0000256" key="3">
    <source>
        <dbReference type="ARBA" id="ARBA00023002"/>
    </source>
</evidence>
<dbReference type="Gene3D" id="3.40.50.720">
    <property type="entry name" value="NAD(P)-binding Rossmann-like Domain"/>
    <property type="match status" value="1"/>
</dbReference>
<evidence type="ECO:0000313" key="5">
    <source>
        <dbReference type="EMBL" id="KAK3681228.1"/>
    </source>
</evidence>
<sequence length="414" mass="44814">MYTTGLDFDVERVRDLSQSQAIKWDISPRLYSSRLSSYIPKSPKHRAAATETSQPPTSIISRIPSVTVPHPTSSMGFSQPRIPDLPEVVLTGQTVIVTGATGGIGRELAVQILRRQAALVILPVRSLIAGSATRLEILGDELVRKQNPGGKVRIEELDLADQQSVVNFANRVRQTERRLDLVILNAGINLARFQLSPSGHEMCMQVNLISNALLSLLLLPLIQETARQQRPAGGASPTITLVGSMGQAFNSLAAKPLAPAAEILPLYASAAAYSGIHRYPDTKLFVSLFARQLAAHVEREQGQVTVNTVCPGTVKTGADNNLPAWLRVPMNVNRALRGRSVEDGARAILWAALCRAANEEGSENGLYYANNEVTEIAPFAQTTGQAAAFEKKLWDEIFAEAKKADETIGKGLRA</sequence>
<dbReference type="Proteomes" id="UP001270362">
    <property type="component" value="Unassembled WGS sequence"/>
</dbReference>
<feature type="region of interest" description="Disordered" evidence="4">
    <location>
        <begin position="42"/>
        <end position="64"/>
    </location>
</feature>
<name>A0AAE0WYY7_9PEZI</name>
<comment type="similarity">
    <text evidence="1">Belongs to the short-chain dehydrogenases/reductases (SDR) family.</text>
</comment>
<reference evidence="5" key="1">
    <citation type="journal article" date="2023" name="Mol. Phylogenet. Evol.">
        <title>Genome-scale phylogeny and comparative genomics of the fungal order Sordariales.</title>
        <authorList>
            <person name="Hensen N."/>
            <person name="Bonometti L."/>
            <person name="Westerberg I."/>
            <person name="Brannstrom I.O."/>
            <person name="Guillou S."/>
            <person name="Cros-Aarteil S."/>
            <person name="Calhoun S."/>
            <person name="Haridas S."/>
            <person name="Kuo A."/>
            <person name="Mondo S."/>
            <person name="Pangilinan J."/>
            <person name="Riley R."/>
            <person name="LaButti K."/>
            <person name="Andreopoulos B."/>
            <person name="Lipzen A."/>
            <person name="Chen C."/>
            <person name="Yan M."/>
            <person name="Daum C."/>
            <person name="Ng V."/>
            <person name="Clum A."/>
            <person name="Steindorff A."/>
            <person name="Ohm R.A."/>
            <person name="Martin F."/>
            <person name="Silar P."/>
            <person name="Natvig D.O."/>
            <person name="Lalanne C."/>
            <person name="Gautier V."/>
            <person name="Ament-Velasquez S.L."/>
            <person name="Kruys A."/>
            <person name="Hutchinson M.I."/>
            <person name="Powell A.J."/>
            <person name="Barry K."/>
            <person name="Miller A.N."/>
            <person name="Grigoriev I.V."/>
            <person name="Debuchy R."/>
            <person name="Gladieux P."/>
            <person name="Hiltunen Thoren M."/>
            <person name="Johannesson H."/>
        </authorList>
    </citation>
    <scope>NUCLEOTIDE SEQUENCE</scope>
    <source>
        <strain evidence="5">CBS 314.62</strain>
    </source>
</reference>
<accession>A0AAE0WYY7</accession>
<gene>
    <name evidence="5" type="ORF">B0T22DRAFT_473062</name>
</gene>
<keyword evidence="2" id="KW-0521">NADP</keyword>
<keyword evidence="6" id="KW-1185">Reference proteome</keyword>
<organism evidence="5 6">
    <name type="scientific">Podospora appendiculata</name>
    <dbReference type="NCBI Taxonomy" id="314037"/>
    <lineage>
        <taxon>Eukaryota</taxon>
        <taxon>Fungi</taxon>
        <taxon>Dikarya</taxon>
        <taxon>Ascomycota</taxon>
        <taxon>Pezizomycotina</taxon>
        <taxon>Sordariomycetes</taxon>
        <taxon>Sordariomycetidae</taxon>
        <taxon>Sordariales</taxon>
        <taxon>Podosporaceae</taxon>
        <taxon>Podospora</taxon>
    </lineage>
</organism>
<dbReference type="Pfam" id="PF00106">
    <property type="entry name" value="adh_short"/>
    <property type="match status" value="1"/>
</dbReference>
<keyword evidence="3" id="KW-0560">Oxidoreductase</keyword>
<dbReference type="GO" id="GO:0016491">
    <property type="term" value="F:oxidoreductase activity"/>
    <property type="evidence" value="ECO:0007669"/>
    <property type="project" value="UniProtKB-KW"/>
</dbReference>
<comment type="caution">
    <text evidence="5">The sequence shown here is derived from an EMBL/GenBank/DDBJ whole genome shotgun (WGS) entry which is preliminary data.</text>
</comment>
<dbReference type="EMBL" id="JAULSO010000007">
    <property type="protein sequence ID" value="KAK3681228.1"/>
    <property type="molecule type" value="Genomic_DNA"/>
</dbReference>
<evidence type="ECO:0000256" key="2">
    <source>
        <dbReference type="ARBA" id="ARBA00022857"/>
    </source>
</evidence>
<evidence type="ECO:0008006" key="7">
    <source>
        <dbReference type="Google" id="ProtNLM"/>
    </source>
</evidence>
<dbReference type="PRINTS" id="PR00081">
    <property type="entry name" value="GDHRDH"/>
</dbReference>
<dbReference type="PANTHER" id="PTHR24320:SF252">
    <property type="entry name" value="DEHYDROGENASE_REDUCTASE FAMILY PROTEIN, PUTATIVE (AFU_ORTHOLOGUE AFUA_3G08550)-RELATED"/>
    <property type="match status" value="1"/>
</dbReference>
<evidence type="ECO:0000256" key="4">
    <source>
        <dbReference type="SAM" id="MobiDB-lite"/>
    </source>
</evidence>
<protein>
    <recommendedName>
        <fullName evidence="7">NAD(P)-binding protein</fullName>
    </recommendedName>
</protein>
<proteinExistence type="inferred from homology"/>
<evidence type="ECO:0000256" key="1">
    <source>
        <dbReference type="ARBA" id="ARBA00006484"/>
    </source>
</evidence>
<dbReference type="InterPro" id="IPR002347">
    <property type="entry name" value="SDR_fam"/>
</dbReference>
<dbReference type="SUPFAM" id="SSF51735">
    <property type="entry name" value="NAD(P)-binding Rossmann-fold domains"/>
    <property type="match status" value="1"/>
</dbReference>
<dbReference type="AlphaFoldDB" id="A0AAE0WYY7"/>
<reference evidence="5" key="2">
    <citation type="submission" date="2023-06" db="EMBL/GenBank/DDBJ databases">
        <authorList>
            <consortium name="Lawrence Berkeley National Laboratory"/>
            <person name="Haridas S."/>
            <person name="Hensen N."/>
            <person name="Bonometti L."/>
            <person name="Westerberg I."/>
            <person name="Brannstrom I.O."/>
            <person name="Guillou S."/>
            <person name="Cros-Aarteil S."/>
            <person name="Calhoun S."/>
            <person name="Kuo A."/>
            <person name="Mondo S."/>
            <person name="Pangilinan J."/>
            <person name="Riley R."/>
            <person name="Labutti K."/>
            <person name="Andreopoulos B."/>
            <person name="Lipzen A."/>
            <person name="Chen C."/>
            <person name="Yanf M."/>
            <person name="Daum C."/>
            <person name="Ng V."/>
            <person name="Clum A."/>
            <person name="Steindorff A."/>
            <person name="Ohm R."/>
            <person name="Martin F."/>
            <person name="Silar P."/>
            <person name="Natvig D."/>
            <person name="Lalanne C."/>
            <person name="Gautier V."/>
            <person name="Ament-Velasquez S.L."/>
            <person name="Kruys A."/>
            <person name="Hutchinson M.I."/>
            <person name="Powell A.J."/>
            <person name="Barry K."/>
            <person name="Miller A.N."/>
            <person name="Grigoriev I.V."/>
            <person name="Debuchy R."/>
            <person name="Gladieux P."/>
            <person name="Thoren M.H."/>
            <person name="Johannesson H."/>
        </authorList>
    </citation>
    <scope>NUCLEOTIDE SEQUENCE</scope>
    <source>
        <strain evidence="5">CBS 314.62</strain>
    </source>
</reference>
<dbReference type="InterPro" id="IPR036291">
    <property type="entry name" value="NAD(P)-bd_dom_sf"/>
</dbReference>
<evidence type="ECO:0000313" key="6">
    <source>
        <dbReference type="Proteomes" id="UP001270362"/>
    </source>
</evidence>
<feature type="compositionally biased region" description="Polar residues" evidence="4">
    <location>
        <begin position="50"/>
        <end position="60"/>
    </location>
</feature>